<evidence type="ECO:0000313" key="9">
    <source>
        <dbReference type="EMBL" id="OQX11132.1"/>
    </source>
</evidence>
<dbReference type="CDD" id="cd00009">
    <property type="entry name" value="AAA"/>
    <property type="match status" value="1"/>
</dbReference>
<feature type="domain" description="Sigma-54 factor interaction" evidence="7">
    <location>
        <begin position="142"/>
        <end position="370"/>
    </location>
</feature>
<dbReference type="Pfam" id="PF25601">
    <property type="entry name" value="AAA_lid_14"/>
    <property type="match status" value="1"/>
</dbReference>
<dbReference type="GO" id="GO:0005524">
    <property type="term" value="F:ATP binding"/>
    <property type="evidence" value="ECO:0007669"/>
    <property type="project" value="UniProtKB-KW"/>
</dbReference>
<dbReference type="STRING" id="1123401.GCA_000621325_01135"/>
<proteinExistence type="predicted"/>
<organism evidence="9 10">
    <name type="scientific">Thiothrix lacustris</name>
    <dbReference type="NCBI Taxonomy" id="525917"/>
    <lineage>
        <taxon>Bacteria</taxon>
        <taxon>Pseudomonadati</taxon>
        <taxon>Pseudomonadota</taxon>
        <taxon>Gammaproteobacteria</taxon>
        <taxon>Thiotrichales</taxon>
        <taxon>Thiotrichaceae</taxon>
        <taxon>Thiothrix</taxon>
    </lineage>
</organism>
<dbReference type="SUPFAM" id="SSF52540">
    <property type="entry name" value="P-loop containing nucleoside triphosphate hydrolases"/>
    <property type="match status" value="1"/>
</dbReference>
<dbReference type="Pfam" id="PF00072">
    <property type="entry name" value="Response_reg"/>
    <property type="match status" value="1"/>
</dbReference>
<dbReference type="FunFam" id="3.40.50.300:FF:000006">
    <property type="entry name" value="DNA-binding transcriptional regulator NtrC"/>
    <property type="match status" value="1"/>
</dbReference>
<evidence type="ECO:0000256" key="3">
    <source>
        <dbReference type="ARBA" id="ARBA00023015"/>
    </source>
</evidence>
<dbReference type="GO" id="GO:0043565">
    <property type="term" value="F:sequence-specific DNA binding"/>
    <property type="evidence" value="ECO:0007669"/>
    <property type="project" value="InterPro"/>
</dbReference>
<dbReference type="PROSITE" id="PS00676">
    <property type="entry name" value="SIGMA54_INTERACT_2"/>
    <property type="match status" value="1"/>
</dbReference>
<keyword evidence="4" id="KW-0238">DNA-binding</keyword>
<comment type="caution">
    <text evidence="9">The sequence shown here is derived from an EMBL/GenBank/DDBJ whole genome shotgun (WGS) entry which is preliminary data.</text>
</comment>
<dbReference type="CDD" id="cd00156">
    <property type="entry name" value="REC"/>
    <property type="match status" value="1"/>
</dbReference>
<dbReference type="PRINTS" id="PR01590">
    <property type="entry name" value="HTHFIS"/>
</dbReference>
<dbReference type="InterPro" id="IPR025943">
    <property type="entry name" value="Sigma_54_int_dom_ATP-bd_2"/>
</dbReference>
<dbReference type="PANTHER" id="PTHR32071">
    <property type="entry name" value="TRANSCRIPTIONAL REGULATORY PROTEIN"/>
    <property type="match status" value="1"/>
</dbReference>
<dbReference type="Pfam" id="PF00158">
    <property type="entry name" value="Sigma54_activat"/>
    <property type="match status" value="1"/>
</dbReference>
<dbReference type="PROSITE" id="PS50045">
    <property type="entry name" value="SIGMA54_INTERACT_4"/>
    <property type="match status" value="1"/>
</dbReference>
<evidence type="ECO:0000256" key="6">
    <source>
        <dbReference type="PROSITE-ProRule" id="PRU00169"/>
    </source>
</evidence>
<sequence length="442" mass="49127">MKSVLIVDDEPGIQAFFQRGLTSRFDVIETAGDAATATAMLERCHFDLILSDIRLPDCTGVEWVSSVRDKGNLTPVIFITAYASLETAIEALRVGALDFILKPFRLEQVLAAIDRCMENQQLKRENFVLRRELEQQLQIGGIIGECEAVHSVCQIIRQVAPMPSTVLVEGESGTGKELAARAIHELSGRGGNFVSLNCGAVSPELLESELFGHVKGSFTGAHQAREGLFAYANGGTLFLDEIGEMPLAMQVHLLRVLEEQRIRPVGSNRETPIDVRIVAATNRELLQEVKQSRFRQDLFYRLNVLSIRLPPLRERGRDTELLAQHFINRLATELGVASLALDKSEILRLQGYPWPGNVRELKNVIERALLLGVMPSQCLTGTPQKRSSVVVADDETLLLEEVEKRHILRVLEREDGNKSAAARVLGVSRKTLERKLQAWALA</sequence>
<dbReference type="Pfam" id="PF02954">
    <property type="entry name" value="HTH_8"/>
    <property type="match status" value="1"/>
</dbReference>
<keyword evidence="6" id="KW-0597">Phosphoprotein</keyword>
<dbReference type="SUPFAM" id="SSF46689">
    <property type="entry name" value="Homeodomain-like"/>
    <property type="match status" value="1"/>
</dbReference>
<feature type="modified residue" description="4-aspartylphosphate" evidence="6">
    <location>
        <position position="52"/>
    </location>
</feature>
<dbReference type="Gene3D" id="1.10.10.60">
    <property type="entry name" value="Homeodomain-like"/>
    <property type="match status" value="1"/>
</dbReference>
<dbReference type="PROSITE" id="PS00688">
    <property type="entry name" value="SIGMA54_INTERACT_3"/>
    <property type="match status" value="1"/>
</dbReference>
<dbReference type="InterPro" id="IPR009057">
    <property type="entry name" value="Homeodomain-like_sf"/>
</dbReference>
<dbReference type="GO" id="GO:0000160">
    <property type="term" value="P:phosphorelay signal transduction system"/>
    <property type="evidence" value="ECO:0007669"/>
    <property type="project" value="InterPro"/>
</dbReference>
<keyword evidence="3" id="KW-0805">Transcription regulation</keyword>
<feature type="domain" description="Response regulatory" evidence="8">
    <location>
        <begin position="3"/>
        <end position="117"/>
    </location>
</feature>
<dbReference type="Gene3D" id="3.40.50.300">
    <property type="entry name" value="P-loop containing nucleotide triphosphate hydrolases"/>
    <property type="match status" value="1"/>
</dbReference>
<evidence type="ECO:0000256" key="1">
    <source>
        <dbReference type="ARBA" id="ARBA00022741"/>
    </source>
</evidence>
<name>A0A1Y1QQ32_9GAMM</name>
<dbReference type="AlphaFoldDB" id="A0A1Y1QQ32"/>
<protein>
    <submittedName>
        <fullName evidence="9">Sigma-54-dependent Fis family transcriptional regulator</fullName>
    </submittedName>
</protein>
<dbReference type="PANTHER" id="PTHR32071:SF91">
    <property type="entry name" value="TUNGSTATE-RESPONSIVE TWO COMPONENT SIGMA54-DEPENDENT SIGNAL TRANSDUCTION SYSTEM RESPONSE REGULATOR FIS FAMILY"/>
    <property type="match status" value="1"/>
</dbReference>
<dbReference type="PROSITE" id="PS50110">
    <property type="entry name" value="RESPONSE_REGULATORY"/>
    <property type="match status" value="1"/>
</dbReference>
<reference evidence="9 10" key="1">
    <citation type="submission" date="2017-01" db="EMBL/GenBank/DDBJ databases">
        <title>Novel large sulfur bacteria in the metagenomes of groundwater-fed chemosynthetic microbial mats in the Lake Huron basin.</title>
        <authorList>
            <person name="Sharrar A.M."/>
            <person name="Flood B.E."/>
            <person name="Bailey J.V."/>
            <person name="Jones D.S."/>
            <person name="Biddanda B."/>
            <person name="Ruberg S.A."/>
            <person name="Marcus D.N."/>
            <person name="Dick G.J."/>
        </authorList>
    </citation>
    <scope>NUCLEOTIDE SEQUENCE [LARGE SCALE GENOMIC DNA]</scope>
    <source>
        <strain evidence="9">A8</strain>
    </source>
</reference>
<evidence type="ECO:0000256" key="5">
    <source>
        <dbReference type="ARBA" id="ARBA00023163"/>
    </source>
</evidence>
<dbReference type="InterPro" id="IPR001789">
    <property type="entry name" value="Sig_transdc_resp-reg_receiver"/>
</dbReference>
<evidence type="ECO:0000313" key="10">
    <source>
        <dbReference type="Proteomes" id="UP000192491"/>
    </source>
</evidence>
<evidence type="ECO:0000259" key="7">
    <source>
        <dbReference type="PROSITE" id="PS50045"/>
    </source>
</evidence>
<keyword evidence="5" id="KW-0804">Transcription</keyword>
<dbReference type="Proteomes" id="UP000192491">
    <property type="component" value="Unassembled WGS sequence"/>
</dbReference>
<keyword evidence="2" id="KW-0067">ATP-binding</keyword>
<evidence type="ECO:0000259" key="8">
    <source>
        <dbReference type="PROSITE" id="PS50110"/>
    </source>
</evidence>
<dbReference type="SMART" id="SM00382">
    <property type="entry name" value="AAA"/>
    <property type="match status" value="1"/>
</dbReference>
<keyword evidence="1" id="KW-0547">Nucleotide-binding</keyword>
<dbReference type="Gene3D" id="1.10.8.60">
    <property type="match status" value="1"/>
</dbReference>
<dbReference type="GO" id="GO:0006355">
    <property type="term" value="P:regulation of DNA-templated transcription"/>
    <property type="evidence" value="ECO:0007669"/>
    <property type="project" value="InterPro"/>
</dbReference>
<evidence type="ECO:0000256" key="2">
    <source>
        <dbReference type="ARBA" id="ARBA00022840"/>
    </source>
</evidence>
<gene>
    <name evidence="9" type="ORF">BWK73_18405</name>
</gene>
<dbReference type="InterPro" id="IPR002078">
    <property type="entry name" value="Sigma_54_int"/>
</dbReference>
<dbReference type="InterPro" id="IPR003593">
    <property type="entry name" value="AAA+_ATPase"/>
</dbReference>
<dbReference type="SUPFAM" id="SSF52172">
    <property type="entry name" value="CheY-like"/>
    <property type="match status" value="1"/>
</dbReference>
<dbReference type="SMART" id="SM00448">
    <property type="entry name" value="REC"/>
    <property type="match status" value="1"/>
</dbReference>
<dbReference type="InterPro" id="IPR025944">
    <property type="entry name" value="Sigma_54_int_dom_CS"/>
</dbReference>
<dbReference type="Gene3D" id="3.40.50.2300">
    <property type="match status" value="1"/>
</dbReference>
<dbReference type="InterPro" id="IPR002197">
    <property type="entry name" value="HTH_Fis"/>
</dbReference>
<dbReference type="EMBL" id="MTEJ01000095">
    <property type="protein sequence ID" value="OQX11132.1"/>
    <property type="molecule type" value="Genomic_DNA"/>
</dbReference>
<dbReference type="InterPro" id="IPR027417">
    <property type="entry name" value="P-loop_NTPase"/>
</dbReference>
<dbReference type="InterPro" id="IPR058031">
    <property type="entry name" value="AAA_lid_NorR"/>
</dbReference>
<evidence type="ECO:0000256" key="4">
    <source>
        <dbReference type="ARBA" id="ARBA00023125"/>
    </source>
</evidence>
<dbReference type="InterPro" id="IPR011006">
    <property type="entry name" value="CheY-like_superfamily"/>
</dbReference>
<accession>A0A1Y1QQ32</accession>